<dbReference type="Gene3D" id="3.30.700.10">
    <property type="entry name" value="Glycoprotein, Type 4 Pilin"/>
    <property type="match status" value="1"/>
</dbReference>
<evidence type="ECO:0000313" key="3">
    <source>
        <dbReference type="Proteomes" id="UP000652176"/>
    </source>
</evidence>
<accession>A0ABR9CXR3</accession>
<comment type="caution">
    <text evidence="2">The sequence shown here is derived from an EMBL/GenBank/DDBJ whole genome shotgun (WGS) entry which is preliminary data.</text>
</comment>
<dbReference type="InterPro" id="IPR031982">
    <property type="entry name" value="PilE-like"/>
</dbReference>
<dbReference type="InterPro" id="IPR045584">
    <property type="entry name" value="Pilin-like"/>
</dbReference>
<keyword evidence="1" id="KW-0472">Membrane</keyword>
<protein>
    <submittedName>
        <fullName evidence="2">Type IV pilin protein</fullName>
    </submittedName>
</protein>
<organism evidence="2 3">
    <name type="scientific">Methylomonas albis</name>
    <dbReference type="NCBI Taxonomy" id="1854563"/>
    <lineage>
        <taxon>Bacteria</taxon>
        <taxon>Pseudomonadati</taxon>
        <taxon>Pseudomonadota</taxon>
        <taxon>Gammaproteobacteria</taxon>
        <taxon>Methylococcales</taxon>
        <taxon>Methylococcaceae</taxon>
        <taxon>Methylomonas</taxon>
    </lineage>
</organism>
<dbReference type="Proteomes" id="UP000652176">
    <property type="component" value="Unassembled WGS sequence"/>
</dbReference>
<keyword evidence="1" id="KW-0812">Transmembrane</keyword>
<reference evidence="2 3" key="1">
    <citation type="submission" date="2020-09" db="EMBL/GenBank/DDBJ databases">
        <title>Methylomonas albis sp. nov. and Methylomonas fluvii sp. nov.: Two cold-adapted methanotrophs from the River Elbe and an amended description of Methylovulum psychrotolerans strain Eb1.</title>
        <authorList>
            <person name="Bussmann I.K."/>
            <person name="Klings K.-W."/>
            <person name="Warnstedt J."/>
            <person name="Hoppert M."/>
            <person name="Saborowski A."/>
            <person name="Horn F."/>
            <person name="Liebner S."/>
        </authorList>
    </citation>
    <scope>NUCLEOTIDE SEQUENCE [LARGE SCALE GENOMIC DNA]</scope>
    <source>
        <strain evidence="2 3">EbA</strain>
    </source>
</reference>
<proteinExistence type="predicted"/>
<keyword evidence="1" id="KW-1133">Transmembrane helix</keyword>
<dbReference type="NCBIfam" id="TIGR02532">
    <property type="entry name" value="IV_pilin_GFxxxE"/>
    <property type="match status" value="1"/>
</dbReference>
<dbReference type="SUPFAM" id="SSF54523">
    <property type="entry name" value="Pili subunits"/>
    <property type="match status" value="1"/>
</dbReference>
<dbReference type="Pfam" id="PF07963">
    <property type="entry name" value="N_methyl"/>
    <property type="match status" value="1"/>
</dbReference>
<keyword evidence="3" id="KW-1185">Reference proteome</keyword>
<dbReference type="EMBL" id="JACXSS010000001">
    <property type="protein sequence ID" value="MBD9355669.1"/>
    <property type="molecule type" value="Genomic_DNA"/>
</dbReference>
<gene>
    <name evidence="2" type="ORF">IE877_07215</name>
</gene>
<name>A0ABR9CXR3_9GAMM</name>
<dbReference type="InterPro" id="IPR012902">
    <property type="entry name" value="N_methyl_site"/>
</dbReference>
<feature type="transmembrane region" description="Helical" evidence="1">
    <location>
        <begin position="12"/>
        <end position="30"/>
    </location>
</feature>
<dbReference type="Pfam" id="PF16732">
    <property type="entry name" value="ComP_DUS"/>
    <property type="match status" value="1"/>
</dbReference>
<evidence type="ECO:0000313" key="2">
    <source>
        <dbReference type="EMBL" id="MBD9355669.1"/>
    </source>
</evidence>
<sequence>MKLQIGVTLIELMVTVGIVGILAAIAIPSYSEYIARGNRTDAKAVLLENAQFLERNFTEANSYNKRSDLTTDVTLPYSTSPKTGTALYNITATLTATTYTLTATPITGGRMATDKCGILSIDQLGQKSVTSASLSADACWKK</sequence>
<evidence type="ECO:0000256" key="1">
    <source>
        <dbReference type="SAM" id="Phobius"/>
    </source>
</evidence>